<feature type="compositionally biased region" description="Polar residues" evidence="2">
    <location>
        <begin position="211"/>
        <end position="221"/>
    </location>
</feature>
<protein>
    <submittedName>
        <fullName evidence="3">Uncharacterized protein</fullName>
    </submittedName>
</protein>
<feature type="region of interest" description="Disordered" evidence="2">
    <location>
        <begin position="172"/>
        <end position="191"/>
    </location>
</feature>
<feature type="region of interest" description="Disordered" evidence="2">
    <location>
        <begin position="203"/>
        <end position="226"/>
    </location>
</feature>
<dbReference type="EMBL" id="KV424032">
    <property type="protein sequence ID" value="KZT53636.1"/>
    <property type="molecule type" value="Genomic_DNA"/>
</dbReference>
<accession>A0A165DVN3</accession>
<evidence type="ECO:0000256" key="2">
    <source>
        <dbReference type="SAM" id="MobiDB-lite"/>
    </source>
</evidence>
<feature type="coiled-coil region" evidence="1">
    <location>
        <begin position="140"/>
        <end position="167"/>
    </location>
</feature>
<evidence type="ECO:0000256" key="1">
    <source>
        <dbReference type="SAM" id="Coils"/>
    </source>
</evidence>
<evidence type="ECO:0000313" key="3">
    <source>
        <dbReference type="EMBL" id="KZT53636.1"/>
    </source>
</evidence>
<keyword evidence="1" id="KW-0175">Coiled coil</keyword>
<organism evidence="3 4">
    <name type="scientific">Calocera cornea HHB12733</name>
    <dbReference type="NCBI Taxonomy" id="1353952"/>
    <lineage>
        <taxon>Eukaryota</taxon>
        <taxon>Fungi</taxon>
        <taxon>Dikarya</taxon>
        <taxon>Basidiomycota</taxon>
        <taxon>Agaricomycotina</taxon>
        <taxon>Dacrymycetes</taxon>
        <taxon>Dacrymycetales</taxon>
        <taxon>Dacrymycetaceae</taxon>
        <taxon>Calocera</taxon>
    </lineage>
</organism>
<name>A0A165DVN3_9BASI</name>
<gene>
    <name evidence="3" type="ORF">CALCODRAFT_511274</name>
</gene>
<keyword evidence="4" id="KW-1185">Reference proteome</keyword>
<dbReference type="InParanoid" id="A0A165DVN3"/>
<dbReference type="AlphaFoldDB" id="A0A165DVN3"/>
<evidence type="ECO:0000313" key="4">
    <source>
        <dbReference type="Proteomes" id="UP000076842"/>
    </source>
</evidence>
<sequence>MDRADVIVLDGDEEEQVIVKKEKRPRVGRRISEPEVDMELNFATFLASKDGHVHSKTGRRTPNYHKFAMLNPLRNNSGWRNYYRNSRFRKARIDRLVQELKDASARLADPGFFDGDKDLLKTYSMLLLLKDSLDEVKNITLRSNNQKAKLEQVIHKLESEVEGLKDKATINPSRASHAGRTPHLVTNGMPRIPVNITNQSAVWDDDEEASDSNFNTSTPAQLTEDPDIDSLARWLASSESHRKSGPYDQIDWVGFARINGKRDRRGWRSWYLSHPSRKARIDALTQQHKQGVEDVPVEDYYAVL</sequence>
<reference evidence="3 4" key="1">
    <citation type="journal article" date="2016" name="Mol. Biol. Evol.">
        <title>Comparative Genomics of Early-Diverging Mushroom-Forming Fungi Provides Insights into the Origins of Lignocellulose Decay Capabilities.</title>
        <authorList>
            <person name="Nagy L.G."/>
            <person name="Riley R."/>
            <person name="Tritt A."/>
            <person name="Adam C."/>
            <person name="Daum C."/>
            <person name="Floudas D."/>
            <person name="Sun H."/>
            <person name="Yadav J.S."/>
            <person name="Pangilinan J."/>
            <person name="Larsson K.H."/>
            <person name="Matsuura K."/>
            <person name="Barry K."/>
            <person name="Labutti K."/>
            <person name="Kuo R."/>
            <person name="Ohm R.A."/>
            <person name="Bhattacharya S.S."/>
            <person name="Shirouzu T."/>
            <person name="Yoshinaga Y."/>
            <person name="Martin F.M."/>
            <person name="Grigoriev I.V."/>
            <person name="Hibbett D.S."/>
        </authorList>
    </citation>
    <scope>NUCLEOTIDE SEQUENCE [LARGE SCALE GENOMIC DNA]</scope>
    <source>
        <strain evidence="3 4">HHB12733</strain>
    </source>
</reference>
<dbReference type="Proteomes" id="UP000076842">
    <property type="component" value="Unassembled WGS sequence"/>
</dbReference>
<proteinExistence type="predicted"/>